<dbReference type="PANTHER" id="PTHR12287">
    <property type="entry name" value="EPIDERMAL GROWTH FACTOR RECEPTOR KINASE SUBSTRATE EPS8-RELATED PROTEIN"/>
    <property type="match status" value="1"/>
</dbReference>
<reference evidence="4" key="3">
    <citation type="submission" date="2025-09" db="UniProtKB">
        <authorList>
            <consortium name="Ensembl"/>
        </authorList>
    </citation>
    <scope>IDENTIFICATION</scope>
</reference>
<reference evidence="4" key="2">
    <citation type="submission" date="2025-08" db="UniProtKB">
        <authorList>
            <consortium name="Ensembl"/>
        </authorList>
    </citation>
    <scope>IDENTIFICATION</scope>
</reference>
<evidence type="ECO:0000313" key="4">
    <source>
        <dbReference type="Ensembl" id="ENSCJPP00005010511.1"/>
    </source>
</evidence>
<evidence type="ECO:0000259" key="3">
    <source>
        <dbReference type="Pfam" id="PF08416"/>
    </source>
</evidence>
<dbReference type="InterPro" id="IPR011993">
    <property type="entry name" value="PH-like_dom_sf"/>
</dbReference>
<name>A0A8C2TCM7_COTJA</name>
<dbReference type="Proteomes" id="UP000694412">
    <property type="component" value="Chromosome 26"/>
</dbReference>
<dbReference type="InterPro" id="IPR039801">
    <property type="entry name" value="EPS8-like"/>
</dbReference>
<dbReference type="GO" id="GO:0035023">
    <property type="term" value="P:regulation of Rho protein signal transduction"/>
    <property type="evidence" value="ECO:0007669"/>
    <property type="project" value="TreeGrafter"/>
</dbReference>
<dbReference type="GO" id="GO:0007266">
    <property type="term" value="P:Rho protein signal transduction"/>
    <property type="evidence" value="ECO:0007669"/>
    <property type="project" value="TreeGrafter"/>
</dbReference>
<reference evidence="4" key="1">
    <citation type="submission" date="2015-11" db="EMBL/GenBank/DDBJ databases">
        <authorList>
            <consortium name="International Coturnix japonica Genome Analysis Consortium"/>
            <person name="Warren W."/>
            <person name="Burt D.W."/>
            <person name="Antin P.B."/>
            <person name="Lanford R."/>
            <person name="Gros J."/>
            <person name="Wilson R.K."/>
        </authorList>
    </citation>
    <scope>NUCLEOTIDE SEQUENCE [LARGE SCALE GENOMIC DNA]</scope>
</reference>
<dbReference type="Pfam" id="PF08416">
    <property type="entry name" value="PTB"/>
    <property type="match status" value="1"/>
</dbReference>
<evidence type="ECO:0000256" key="1">
    <source>
        <dbReference type="SAM" id="Coils"/>
    </source>
</evidence>
<dbReference type="GO" id="GO:1900029">
    <property type="term" value="P:positive regulation of ruffle assembly"/>
    <property type="evidence" value="ECO:0007669"/>
    <property type="project" value="TreeGrafter"/>
</dbReference>
<dbReference type="Gene3D" id="2.30.29.30">
    <property type="entry name" value="Pleckstrin-homology domain (PH domain)/Phosphotyrosine-binding domain (PTB)"/>
    <property type="match status" value="1"/>
</dbReference>
<dbReference type="PANTHER" id="PTHR12287:SF22">
    <property type="entry name" value="EPIDERMAL GROWTH FACTOR RECEPTOR KINASE SUBSTRATE 8-LIKE PROTEIN 3"/>
    <property type="match status" value="1"/>
</dbReference>
<dbReference type="GO" id="GO:0031982">
    <property type="term" value="C:vesicle"/>
    <property type="evidence" value="ECO:0007669"/>
    <property type="project" value="TreeGrafter"/>
</dbReference>
<dbReference type="Ensembl" id="ENSCJPT00005015532.1">
    <property type="protein sequence ID" value="ENSCJPP00005010511.1"/>
    <property type="gene ID" value="ENSCJPG00005009141.1"/>
</dbReference>
<dbReference type="InterPro" id="IPR013625">
    <property type="entry name" value="PTB"/>
</dbReference>
<protein>
    <recommendedName>
        <fullName evidence="3">PTB domain-containing protein</fullName>
    </recommendedName>
</protein>
<feature type="domain" description="PTB" evidence="3">
    <location>
        <begin position="99"/>
        <end position="175"/>
    </location>
</feature>
<evidence type="ECO:0000256" key="2">
    <source>
        <dbReference type="SAM" id="MobiDB-lite"/>
    </source>
</evidence>
<feature type="region of interest" description="Disordered" evidence="2">
    <location>
        <begin position="1"/>
        <end position="28"/>
    </location>
</feature>
<evidence type="ECO:0000313" key="5">
    <source>
        <dbReference type="Proteomes" id="UP000694412"/>
    </source>
</evidence>
<sequence>MDARLGGPSLWGGWGTPRPRRASGCGPHSSTPLPHMGFILCPTGTMGDPFSYWSGPTSRNEYEFSPHGTTGFTRPSAKSIYNQRKDYGQTLLKPQSDFQHHVEHLLTLRLDRELRSIEDCVGRLRELDAMGKVWGQDLLLGVRDQDLLLSDVESRAETLKSSLEKLVQQSKEEQQQHGYGSGYGSSYGSGYGYGYGSGYGSIYGSGYGSSYGYGYGYGYGYRYGYGMGMGMGMGMGWGAQPVPMGHPRWDPSPPAPSAPIAPIHPLY</sequence>
<feature type="coiled-coil region" evidence="1">
    <location>
        <begin position="149"/>
        <end position="176"/>
    </location>
</feature>
<keyword evidence="5" id="KW-1185">Reference proteome</keyword>
<dbReference type="SUPFAM" id="SSF50729">
    <property type="entry name" value="PH domain-like"/>
    <property type="match status" value="1"/>
</dbReference>
<dbReference type="AlphaFoldDB" id="A0A8C2TCM7"/>
<organism evidence="4 5">
    <name type="scientific">Coturnix japonica</name>
    <name type="common">Japanese quail</name>
    <name type="synonym">Coturnix coturnix japonica</name>
    <dbReference type="NCBI Taxonomy" id="93934"/>
    <lineage>
        <taxon>Eukaryota</taxon>
        <taxon>Metazoa</taxon>
        <taxon>Chordata</taxon>
        <taxon>Craniata</taxon>
        <taxon>Vertebrata</taxon>
        <taxon>Euteleostomi</taxon>
        <taxon>Archelosauria</taxon>
        <taxon>Archosauria</taxon>
        <taxon>Dinosauria</taxon>
        <taxon>Saurischia</taxon>
        <taxon>Theropoda</taxon>
        <taxon>Coelurosauria</taxon>
        <taxon>Aves</taxon>
        <taxon>Neognathae</taxon>
        <taxon>Galloanserae</taxon>
        <taxon>Galliformes</taxon>
        <taxon>Phasianidae</taxon>
        <taxon>Perdicinae</taxon>
        <taxon>Coturnix</taxon>
    </lineage>
</organism>
<dbReference type="GO" id="GO:0032587">
    <property type="term" value="C:ruffle membrane"/>
    <property type="evidence" value="ECO:0007669"/>
    <property type="project" value="TreeGrafter"/>
</dbReference>
<keyword evidence="1" id="KW-0175">Coiled coil</keyword>
<dbReference type="GeneTree" id="ENSGT00940000158169"/>
<dbReference type="GO" id="GO:0003779">
    <property type="term" value="F:actin binding"/>
    <property type="evidence" value="ECO:0007669"/>
    <property type="project" value="TreeGrafter"/>
</dbReference>
<accession>A0A8C2TCM7</accession>
<proteinExistence type="predicted"/>